<dbReference type="InterPro" id="IPR051331">
    <property type="entry name" value="Chorismate_mutase-related"/>
</dbReference>
<keyword evidence="3 5" id="KW-0732">Signal</keyword>
<evidence type="ECO:0000256" key="3">
    <source>
        <dbReference type="ARBA" id="ARBA00022729"/>
    </source>
</evidence>
<evidence type="ECO:0000256" key="4">
    <source>
        <dbReference type="ARBA" id="ARBA00023235"/>
    </source>
</evidence>
<feature type="chain" id="PRO_5002751377" description="chorismate mutase" evidence="5">
    <location>
        <begin position="24"/>
        <end position="178"/>
    </location>
</feature>
<dbReference type="Proteomes" id="UP000002157">
    <property type="component" value="Chromosome"/>
</dbReference>
<dbReference type="KEGG" id="ppg:PputGB1_5099"/>
<feature type="domain" description="Chorismate mutase" evidence="6">
    <location>
        <begin position="1"/>
        <end position="99"/>
    </location>
</feature>
<dbReference type="InterPro" id="IPR036979">
    <property type="entry name" value="CM_dom_sf"/>
</dbReference>
<dbReference type="RefSeq" id="WP_012274603.1">
    <property type="nucleotide sequence ID" value="NC_010322.1"/>
</dbReference>
<dbReference type="AlphaFoldDB" id="B0KM74"/>
<dbReference type="InterPro" id="IPR036263">
    <property type="entry name" value="Chorismate_II_sf"/>
</dbReference>
<dbReference type="HOGENOM" id="CLU_090313_2_1_6"/>
<sequence length="178" mass="19631">MRLTSVVLCSIFALLGCSSPAQPELKPLLTAIGQRLDLAYSVAVHKWDNGVPVEAPAREQEVLQQAQAAAQDYGLPAARAAAFFADQIEASKMIQYGLIDRWTALAKRPPQQARDLAHELRPRLDMLQATLLSELGNLDRAPLNDCPRHLSDALARHANDPMRYRAMVRATAQVCVEH</sequence>
<dbReference type="GO" id="GO:0009697">
    <property type="term" value="P:salicylic acid biosynthetic process"/>
    <property type="evidence" value="ECO:0007669"/>
    <property type="project" value="TreeGrafter"/>
</dbReference>
<accession>B0KM74</accession>
<dbReference type="eggNOG" id="COG1605">
    <property type="taxonomic scope" value="Bacteria"/>
</dbReference>
<dbReference type="SMART" id="SM00830">
    <property type="entry name" value="CM_2"/>
    <property type="match status" value="1"/>
</dbReference>
<evidence type="ECO:0000259" key="6">
    <source>
        <dbReference type="PROSITE" id="PS51168"/>
    </source>
</evidence>
<evidence type="ECO:0000256" key="1">
    <source>
        <dbReference type="ARBA" id="ARBA00004817"/>
    </source>
</evidence>
<evidence type="ECO:0000313" key="7">
    <source>
        <dbReference type="EMBL" id="ABZ00984.1"/>
    </source>
</evidence>
<dbReference type="SUPFAM" id="SSF48600">
    <property type="entry name" value="Chorismate mutase II"/>
    <property type="match status" value="1"/>
</dbReference>
<dbReference type="Pfam" id="PF01817">
    <property type="entry name" value="CM_2"/>
    <property type="match status" value="1"/>
</dbReference>
<dbReference type="InterPro" id="IPR002701">
    <property type="entry name" value="CM_II_prokaryot"/>
</dbReference>
<dbReference type="NCBIfam" id="TIGR01806">
    <property type="entry name" value="CM_mono2"/>
    <property type="match status" value="1"/>
</dbReference>
<name>B0KM74_PSEPG</name>
<dbReference type="GO" id="GO:0004106">
    <property type="term" value="F:chorismate mutase activity"/>
    <property type="evidence" value="ECO:0007669"/>
    <property type="project" value="UniProtKB-EC"/>
</dbReference>
<proteinExistence type="predicted"/>
<reference evidence="7 8" key="1">
    <citation type="submission" date="2008-01" db="EMBL/GenBank/DDBJ databases">
        <title>Complete sequence of Pseudomonas putida GB-1.</title>
        <authorList>
            <consortium name="US DOE Joint Genome Institute"/>
            <person name="Copeland A."/>
            <person name="Lucas S."/>
            <person name="Lapidus A."/>
            <person name="Barry K."/>
            <person name="Glavina del Rio T."/>
            <person name="Dalin E."/>
            <person name="Tice H."/>
            <person name="Pitluck S."/>
            <person name="Bruce D."/>
            <person name="Goodwin L."/>
            <person name="Chertkov O."/>
            <person name="Brettin T."/>
            <person name="Detter J.C."/>
            <person name="Han C."/>
            <person name="Kuske C.R."/>
            <person name="Schmutz J."/>
            <person name="Larimer F."/>
            <person name="Land M."/>
            <person name="Hauser L."/>
            <person name="Kyrpides N."/>
            <person name="Kim E."/>
            <person name="McCarthy J.K."/>
            <person name="Richardson P."/>
        </authorList>
    </citation>
    <scope>NUCLEOTIDE SEQUENCE [LARGE SCALE GENOMIC DNA]</scope>
    <source>
        <strain evidence="7 8">GB-1</strain>
    </source>
</reference>
<protein>
    <recommendedName>
        <fullName evidence="2">chorismate mutase</fullName>
        <ecNumber evidence="2">5.4.99.5</ecNumber>
    </recommendedName>
</protein>
<dbReference type="PROSITE" id="PS51257">
    <property type="entry name" value="PROKAR_LIPOPROTEIN"/>
    <property type="match status" value="1"/>
</dbReference>
<dbReference type="Gene3D" id="1.20.59.10">
    <property type="entry name" value="Chorismate mutase"/>
    <property type="match status" value="1"/>
</dbReference>
<feature type="signal peptide" evidence="5">
    <location>
        <begin position="1"/>
        <end position="23"/>
    </location>
</feature>
<dbReference type="EC" id="5.4.99.5" evidence="2"/>
<gene>
    <name evidence="7" type="ordered locus">PputGB1_5099</name>
</gene>
<evidence type="ECO:0000256" key="2">
    <source>
        <dbReference type="ARBA" id="ARBA00012404"/>
    </source>
</evidence>
<evidence type="ECO:0000256" key="5">
    <source>
        <dbReference type="SAM" id="SignalP"/>
    </source>
</evidence>
<organism evidence="7 8">
    <name type="scientific">Pseudomonas putida (strain GB-1)</name>
    <dbReference type="NCBI Taxonomy" id="76869"/>
    <lineage>
        <taxon>Bacteria</taxon>
        <taxon>Pseudomonadati</taxon>
        <taxon>Pseudomonadota</taxon>
        <taxon>Gammaproteobacteria</taxon>
        <taxon>Pseudomonadales</taxon>
        <taxon>Pseudomonadaceae</taxon>
        <taxon>Pseudomonas</taxon>
    </lineage>
</organism>
<dbReference type="EMBL" id="CP000926">
    <property type="protein sequence ID" value="ABZ00984.1"/>
    <property type="molecule type" value="Genomic_DNA"/>
</dbReference>
<comment type="pathway">
    <text evidence="1">Metabolic intermediate biosynthesis; prephenate biosynthesis; prephenate from chorismate: step 1/1.</text>
</comment>
<dbReference type="PROSITE" id="PS51168">
    <property type="entry name" value="CHORISMATE_MUT_2"/>
    <property type="match status" value="1"/>
</dbReference>
<dbReference type="UniPathway" id="UPA00120">
    <property type="reaction ID" value="UER00203"/>
</dbReference>
<keyword evidence="4" id="KW-0413">Isomerase</keyword>
<evidence type="ECO:0000313" key="8">
    <source>
        <dbReference type="Proteomes" id="UP000002157"/>
    </source>
</evidence>
<dbReference type="PANTHER" id="PTHR38041">
    <property type="entry name" value="CHORISMATE MUTASE"/>
    <property type="match status" value="1"/>
</dbReference>
<dbReference type="GO" id="GO:0046417">
    <property type="term" value="P:chorismate metabolic process"/>
    <property type="evidence" value="ECO:0007669"/>
    <property type="project" value="InterPro"/>
</dbReference>
<dbReference type="InterPro" id="IPR008240">
    <property type="entry name" value="Chorismate_mutase_periplasmic"/>
</dbReference>
<dbReference type="PANTHER" id="PTHR38041:SF2">
    <property type="entry name" value="SECRETED CHORISMATE MUTASE"/>
    <property type="match status" value="1"/>
</dbReference>